<reference evidence="2 3" key="1">
    <citation type="journal article" date="2021" name="bioRxiv">
        <title>The Gossypium anomalum genome as a resource for cotton improvement and evolutionary analysis of hybrid incompatibility.</title>
        <authorList>
            <person name="Grover C.E."/>
            <person name="Yuan D."/>
            <person name="Arick M.A."/>
            <person name="Miller E.R."/>
            <person name="Hu G."/>
            <person name="Peterson D.G."/>
            <person name="Wendel J.F."/>
            <person name="Udall J.A."/>
        </authorList>
    </citation>
    <scope>NUCLEOTIDE SEQUENCE [LARGE SCALE GENOMIC DNA]</scope>
    <source>
        <strain evidence="2">JFW-Udall</strain>
        <tissue evidence="2">Leaf</tissue>
    </source>
</reference>
<dbReference type="PANTHER" id="PTHR36619">
    <property type="entry name" value="OS04G0208900 PROTEIN"/>
    <property type="match status" value="1"/>
</dbReference>
<evidence type="ECO:0008006" key="4">
    <source>
        <dbReference type="Google" id="ProtNLM"/>
    </source>
</evidence>
<keyword evidence="1" id="KW-0732">Signal</keyword>
<dbReference type="EMBL" id="JAHUZN010000005">
    <property type="protein sequence ID" value="KAG8494921.1"/>
    <property type="molecule type" value="Genomic_DNA"/>
</dbReference>
<dbReference type="AlphaFoldDB" id="A0A8J5YR17"/>
<organism evidence="2 3">
    <name type="scientific">Gossypium anomalum</name>
    <dbReference type="NCBI Taxonomy" id="47600"/>
    <lineage>
        <taxon>Eukaryota</taxon>
        <taxon>Viridiplantae</taxon>
        <taxon>Streptophyta</taxon>
        <taxon>Embryophyta</taxon>
        <taxon>Tracheophyta</taxon>
        <taxon>Spermatophyta</taxon>
        <taxon>Magnoliopsida</taxon>
        <taxon>eudicotyledons</taxon>
        <taxon>Gunneridae</taxon>
        <taxon>Pentapetalae</taxon>
        <taxon>rosids</taxon>
        <taxon>malvids</taxon>
        <taxon>Malvales</taxon>
        <taxon>Malvaceae</taxon>
        <taxon>Malvoideae</taxon>
        <taxon>Gossypium</taxon>
    </lineage>
</organism>
<proteinExistence type="predicted"/>
<dbReference type="Proteomes" id="UP000701853">
    <property type="component" value="Chromosome 5"/>
</dbReference>
<feature type="signal peptide" evidence="1">
    <location>
        <begin position="1"/>
        <end position="16"/>
    </location>
</feature>
<accession>A0A8J5YR17</accession>
<comment type="caution">
    <text evidence="2">The sequence shown here is derived from an EMBL/GenBank/DDBJ whole genome shotgun (WGS) entry which is preliminary data.</text>
</comment>
<gene>
    <name evidence="2" type="ORF">CXB51_012419</name>
</gene>
<name>A0A8J5YR17_9ROSI</name>
<feature type="chain" id="PRO_5035159911" description="Transmembrane protein" evidence="1">
    <location>
        <begin position="17"/>
        <end position="171"/>
    </location>
</feature>
<keyword evidence="3" id="KW-1185">Reference proteome</keyword>
<evidence type="ECO:0000313" key="3">
    <source>
        <dbReference type="Proteomes" id="UP000701853"/>
    </source>
</evidence>
<sequence>MAVMSLPFFILSCSRAYLIRSPSATLFATIFRKPFAIIKTPCRNLSNSPKETEALRGEHKRPGETLRSLLIPIMPATKCCIVFICLLLMFSSSWDVAMGSRYIPSSVPSTMRPASVDYVKINPQVLLNHKHKVSHEKEVKGCMPKGFRRSSAPSRYVNYQTLGSSCATKAP</sequence>
<dbReference type="PANTHER" id="PTHR36619:SF2">
    <property type="entry name" value="OS04G0208900 PROTEIN"/>
    <property type="match status" value="1"/>
</dbReference>
<protein>
    <recommendedName>
        <fullName evidence="4">Transmembrane protein</fullName>
    </recommendedName>
</protein>
<dbReference type="OrthoDB" id="1052227at2759"/>
<evidence type="ECO:0000313" key="2">
    <source>
        <dbReference type="EMBL" id="KAG8494921.1"/>
    </source>
</evidence>
<evidence type="ECO:0000256" key="1">
    <source>
        <dbReference type="SAM" id="SignalP"/>
    </source>
</evidence>